<dbReference type="InterPro" id="IPR038825">
    <property type="entry name" value="Apical_junction"/>
</dbReference>
<evidence type="ECO:0000313" key="5">
    <source>
        <dbReference type="EMBL" id="CAD7280514.1"/>
    </source>
</evidence>
<proteinExistence type="predicted"/>
<dbReference type="EMBL" id="CAJPEX010002217">
    <property type="protein sequence ID" value="CAG0920666.1"/>
    <property type="molecule type" value="Genomic_DNA"/>
</dbReference>
<dbReference type="Pfam" id="PF00431">
    <property type="entry name" value="CUB"/>
    <property type="match status" value="1"/>
</dbReference>
<dbReference type="GO" id="GO:0043296">
    <property type="term" value="C:apical junction complex"/>
    <property type="evidence" value="ECO:0007669"/>
    <property type="project" value="TreeGrafter"/>
</dbReference>
<accession>A0A7R9GGQ5</accession>
<dbReference type="GO" id="GO:0045216">
    <property type="term" value="P:cell-cell junction organization"/>
    <property type="evidence" value="ECO:0007669"/>
    <property type="project" value="InterPro"/>
</dbReference>
<dbReference type="Gene3D" id="1.10.220.160">
    <property type="match status" value="1"/>
</dbReference>
<feature type="compositionally biased region" description="Low complexity" evidence="3">
    <location>
        <begin position="250"/>
        <end position="268"/>
    </location>
</feature>
<feature type="domain" description="CUB" evidence="4">
    <location>
        <begin position="1092"/>
        <end position="1230"/>
    </location>
</feature>
<dbReference type="Proteomes" id="UP000678499">
    <property type="component" value="Unassembled WGS sequence"/>
</dbReference>
<feature type="region of interest" description="Disordered" evidence="3">
    <location>
        <begin position="154"/>
        <end position="192"/>
    </location>
</feature>
<dbReference type="InterPro" id="IPR058586">
    <property type="entry name" value="Ajm-1"/>
</dbReference>
<dbReference type="Gene3D" id="6.10.140.2220">
    <property type="match status" value="1"/>
</dbReference>
<feature type="compositionally biased region" description="Polar residues" evidence="3">
    <location>
        <begin position="352"/>
        <end position="361"/>
    </location>
</feature>
<evidence type="ECO:0000259" key="4">
    <source>
        <dbReference type="PROSITE" id="PS01180"/>
    </source>
</evidence>
<organism evidence="5">
    <name type="scientific">Notodromas monacha</name>
    <dbReference type="NCBI Taxonomy" id="399045"/>
    <lineage>
        <taxon>Eukaryota</taxon>
        <taxon>Metazoa</taxon>
        <taxon>Ecdysozoa</taxon>
        <taxon>Arthropoda</taxon>
        <taxon>Crustacea</taxon>
        <taxon>Oligostraca</taxon>
        <taxon>Ostracoda</taxon>
        <taxon>Podocopa</taxon>
        <taxon>Podocopida</taxon>
        <taxon>Cypridocopina</taxon>
        <taxon>Cypridoidea</taxon>
        <taxon>Cyprididae</taxon>
        <taxon>Notodromas</taxon>
    </lineage>
</organism>
<dbReference type="InterPro" id="IPR035914">
    <property type="entry name" value="Sperma_CUB_dom_sf"/>
</dbReference>
<sequence length="1380" mass="153703">MMARQAVAHNGDEILPYNPVPHQSSNPSAVAVKPRLDLKPYAQQCKTKSRKLGNARVWMESSFVGTQPILSPETPSGDLAMFVFDDPSLLNGDADPSNLVPMVKLRSGSAQLDAYVVQRELDARKNGHLQSKKASSMSEQNLLLTQKHWSAQGKGLGTISKSRHHHCSDQGFQHHHPSSSSEPEPLSMQPEKENAVAIAAAMLTEGLNKRMMFAVDPDDFKPITSSSSSSKPGETPEPTRRGSTSLDDVLSSLLALPPSPASANNNKNAVEDNDHHHHHFGSSSVLGRSGSLRRPTSQPDLDQQRRSKSPVIHEGGGAAGAYSWRKQENGTLAATAGTEGTNKVKMRHESLGDQTTRSKSPSLLDADHDARPGRSPEPYFFEDLEIKVMPKDSDGVSVPGTPSRGQTRPGSPQALSNILIQCRNSRCSNSCLIEEAQQAYKPCRNCHTFYCSRECRRAHRPKHVMHCSQLKASSLLTELMHQVRDFKDVYLQVSKVARQGYASRGFGCVKLFFQTVEDLEEFLESRQLDKVTPGYLAVQDLLPEEIGTENFHSLVDMCHTYNADARMVLYAAVCIWSQVPGSENTKFERLLVVKCAKMKLSPALNPRQQSQNATGMASRVPRVPAINPLQLRQEAIITKDVEDQETLIIASQTSKSQKDRILVREVVESSLAEKGVDLATNFRDIAAKLDAWVDVGAPFGHVVFYPQDSSRNTFMCIIMLELEEEKFKSLPRDIPNIEIITIPEHPCNKTVDIYEQVSSPPVKDRVLGQPITCTYHLNPFPKKNSEWAITLRFEKFKVGSLVNGTVCSGGYLQILDGRNLTTAVARGPHSGVGGAGGYFCGEIETSKEYTSESDELYIIFHADNYDEQSYFLFESRAEKQKEIYISCQYHLEAADAGFVRLDMTTSIDFMVDGMRCEDIMICPPKPFTANDCNHDYIRVFDGDSPSAPVIGTFCGMDRVPFSIVGSTNRMLVEFKTGANASLLNTGFNFEVAPLIGSPLIGSWEMPGRKAGLCNWVFTSEDLEKSGDSEGVFMSLTHWHKPGTRCTYKITGREDEVVRMYFLSYEGSSIDFWAHYDFFNNSHYGNPVHGTLCDEIFQESRMGNGEFGSPINTLVYTHGPDDDSSLITCTLNFQLDIGLRKRIELQIDQLAFGKSDLPCPASASACLSAPRDKIYINDDANEKILSCLCEEHTTAKPPIFIYSSGRKLELVFTVNEKHARANYFRLNTPVFHGKFSFVHDSKCGPETYPPTPEGRLIFPQFADPQDIVLSDAPDEVRVCVWDIRVNPERNLWLHFNEINLTINDCEIEVLKIELPRSEESLAVFCRNRTTVDMPVVPVDALKSHGGRVNVIFKTLMRSKSTFSLSWTELYPYGMVSQKTEQ</sequence>
<protein>
    <recommendedName>
        <fullName evidence="4">CUB domain-containing protein</fullName>
    </recommendedName>
</protein>
<dbReference type="SUPFAM" id="SSF49854">
    <property type="entry name" value="Spermadhesin, CUB domain"/>
    <property type="match status" value="3"/>
</dbReference>
<dbReference type="CDD" id="cd00041">
    <property type="entry name" value="CUB"/>
    <property type="match status" value="1"/>
</dbReference>
<dbReference type="SMART" id="SM00042">
    <property type="entry name" value="CUB"/>
    <property type="match status" value="1"/>
</dbReference>
<keyword evidence="1" id="KW-1015">Disulfide bond</keyword>
<dbReference type="Gene3D" id="2.60.120.290">
    <property type="entry name" value="Spermadhesin, CUB domain"/>
    <property type="match status" value="3"/>
</dbReference>
<feature type="region of interest" description="Disordered" evidence="3">
    <location>
        <begin position="391"/>
        <end position="412"/>
    </location>
</feature>
<feature type="compositionally biased region" description="Low complexity" evidence="3">
    <location>
        <begin position="281"/>
        <end position="294"/>
    </location>
</feature>
<dbReference type="PANTHER" id="PTHR21517">
    <property type="entry name" value="APICAL JUNCTION COMPONENT 1 HOMOLOG"/>
    <property type="match status" value="1"/>
</dbReference>
<reference evidence="5" key="1">
    <citation type="submission" date="2020-11" db="EMBL/GenBank/DDBJ databases">
        <authorList>
            <person name="Tran Van P."/>
        </authorList>
    </citation>
    <scope>NUCLEOTIDE SEQUENCE</scope>
</reference>
<gene>
    <name evidence="5" type="ORF">NMOB1V02_LOCUS8173</name>
</gene>
<evidence type="ECO:0000256" key="2">
    <source>
        <dbReference type="PROSITE-ProRule" id="PRU00059"/>
    </source>
</evidence>
<dbReference type="OrthoDB" id="6155811at2759"/>
<dbReference type="PROSITE" id="PS01180">
    <property type="entry name" value="CUB"/>
    <property type="match status" value="3"/>
</dbReference>
<dbReference type="SUPFAM" id="SSF144232">
    <property type="entry name" value="HIT/MYND zinc finger-like"/>
    <property type="match status" value="1"/>
</dbReference>
<dbReference type="PANTHER" id="PTHR21517:SF3">
    <property type="entry name" value="APICAL JUNCTION COMPONENT 1 HOMOLOG"/>
    <property type="match status" value="1"/>
</dbReference>
<evidence type="ECO:0000256" key="3">
    <source>
        <dbReference type="SAM" id="MobiDB-lite"/>
    </source>
</evidence>
<feature type="domain" description="CUB" evidence="4">
    <location>
        <begin position="840"/>
        <end position="994"/>
    </location>
</feature>
<feature type="compositionally biased region" description="Polar residues" evidence="3">
    <location>
        <begin position="403"/>
        <end position="412"/>
    </location>
</feature>
<dbReference type="InterPro" id="IPR000859">
    <property type="entry name" value="CUB_dom"/>
</dbReference>
<feature type="compositionally biased region" description="Low complexity" evidence="3">
    <location>
        <begin position="330"/>
        <end position="341"/>
    </location>
</feature>
<evidence type="ECO:0000313" key="6">
    <source>
        <dbReference type="Proteomes" id="UP000678499"/>
    </source>
</evidence>
<keyword evidence="6" id="KW-1185">Reference proteome</keyword>
<feature type="domain" description="CUB" evidence="4">
    <location>
        <begin position="1242"/>
        <end position="1368"/>
    </location>
</feature>
<dbReference type="EMBL" id="OA884254">
    <property type="protein sequence ID" value="CAD7280514.1"/>
    <property type="molecule type" value="Genomic_DNA"/>
</dbReference>
<evidence type="ECO:0000256" key="1">
    <source>
        <dbReference type="ARBA" id="ARBA00023157"/>
    </source>
</evidence>
<comment type="caution">
    <text evidence="2">Lacks conserved residue(s) required for the propagation of feature annotation.</text>
</comment>
<dbReference type="GO" id="GO:0005886">
    <property type="term" value="C:plasma membrane"/>
    <property type="evidence" value="ECO:0007669"/>
    <property type="project" value="TreeGrafter"/>
</dbReference>
<feature type="region of interest" description="Disordered" evidence="3">
    <location>
        <begin position="218"/>
        <end position="378"/>
    </location>
</feature>
<name>A0A7R9GGQ5_9CRUS</name>
<dbReference type="Pfam" id="PF26649">
    <property type="entry name" value="Ajm-1"/>
    <property type="match status" value="1"/>
</dbReference>
<feature type="compositionally biased region" description="Basic and acidic residues" evidence="3">
    <location>
        <begin position="365"/>
        <end position="374"/>
    </location>
</feature>